<gene>
    <name evidence="2" type="ORF">DPMN_018603</name>
</gene>
<comment type="caution">
    <text evidence="2">The sequence shown here is derived from an EMBL/GenBank/DDBJ whole genome shotgun (WGS) entry which is preliminary data.</text>
</comment>
<keyword evidence="1" id="KW-0472">Membrane</keyword>
<keyword evidence="1" id="KW-1133">Transmembrane helix</keyword>
<name>A0A9D4NHK8_DREPO</name>
<organism evidence="2 3">
    <name type="scientific">Dreissena polymorpha</name>
    <name type="common">Zebra mussel</name>
    <name type="synonym">Mytilus polymorpha</name>
    <dbReference type="NCBI Taxonomy" id="45954"/>
    <lineage>
        <taxon>Eukaryota</taxon>
        <taxon>Metazoa</taxon>
        <taxon>Spiralia</taxon>
        <taxon>Lophotrochozoa</taxon>
        <taxon>Mollusca</taxon>
        <taxon>Bivalvia</taxon>
        <taxon>Autobranchia</taxon>
        <taxon>Heteroconchia</taxon>
        <taxon>Euheterodonta</taxon>
        <taxon>Imparidentia</taxon>
        <taxon>Neoheterodontei</taxon>
        <taxon>Myida</taxon>
        <taxon>Dreissenoidea</taxon>
        <taxon>Dreissenidae</taxon>
        <taxon>Dreissena</taxon>
    </lineage>
</organism>
<dbReference type="EMBL" id="JAIWYP010000001">
    <property type="protein sequence ID" value="KAH3894446.1"/>
    <property type="molecule type" value="Genomic_DNA"/>
</dbReference>
<dbReference type="Proteomes" id="UP000828390">
    <property type="component" value="Unassembled WGS sequence"/>
</dbReference>
<evidence type="ECO:0000256" key="1">
    <source>
        <dbReference type="SAM" id="Phobius"/>
    </source>
</evidence>
<feature type="transmembrane region" description="Helical" evidence="1">
    <location>
        <begin position="31"/>
        <end position="54"/>
    </location>
</feature>
<evidence type="ECO:0000313" key="2">
    <source>
        <dbReference type="EMBL" id="KAH3894446.1"/>
    </source>
</evidence>
<protein>
    <submittedName>
        <fullName evidence="2">Uncharacterized protein</fullName>
    </submittedName>
</protein>
<proteinExistence type="predicted"/>
<reference evidence="2" key="1">
    <citation type="journal article" date="2019" name="bioRxiv">
        <title>The Genome of the Zebra Mussel, Dreissena polymorpha: A Resource for Invasive Species Research.</title>
        <authorList>
            <person name="McCartney M.A."/>
            <person name="Auch B."/>
            <person name="Kono T."/>
            <person name="Mallez S."/>
            <person name="Zhang Y."/>
            <person name="Obille A."/>
            <person name="Becker A."/>
            <person name="Abrahante J.E."/>
            <person name="Garbe J."/>
            <person name="Badalamenti J.P."/>
            <person name="Herman A."/>
            <person name="Mangelson H."/>
            <person name="Liachko I."/>
            <person name="Sullivan S."/>
            <person name="Sone E.D."/>
            <person name="Koren S."/>
            <person name="Silverstein K.A.T."/>
            <person name="Beckman K.B."/>
            <person name="Gohl D.M."/>
        </authorList>
    </citation>
    <scope>NUCLEOTIDE SEQUENCE</scope>
    <source>
        <strain evidence="2">Duluth1</strain>
        <tissue evidence="2">Whole animal</tissue>
    </source>
</reference>
<reference evidence="2" key="2">
    <citation type="submission" date="2020-11" db="EMBL/GenBank/DDBJ databases">
        <authorList>
            <person name="McCartney M.A."/>
            <person name="Auch B."/>
            <person name="Kono T."/>
            <person name="Mallez S."/>
            <person name="Becker A."/>
            <person name="Gohl D.M."/>
            <person name="Silverstein K.A.T."/>
            <person name="Koren S."/>
            <person name="Bechman K.B."/>
            <person name="Herman A."/>
            <person name="Abrahante J.E."/>
            <person name="Garbe J."/>
        </authorList>
    </citation>
    <scope>NUCLEOTIDE SEQUENCE</scope>
    <source>
        <strain evidence="2">Duluth1</strain>
        <tissue evidence="2">Whole animal</tissue>
    </source>
</reference>
<evidence type="ECO:0000313" key="3">
    <source>
        <dbReference type="Proteomes" id="UP000828390"/>
    </source>
</evidence>
<keyword evidence="3" id="KW-1185">Reference proteome</keyword>
<sequence>MGAGYRGLGGHGGYNVVRGGYNVGWILWNPLWYSVMINVPMTGCHVFSLIWTIFKLVRDINKTNVLTIFHDDWANIVTSRVLTRKTTPPTGGHVFHRTETTFELPTYHYRGQKFHSSARIDE</sequence>
<keyword evidence="1" id="KW-0812">Transmembrane</keyword>
<accession>A0A9D4NHK8</accession>
<dbReference type="AlphaFoldDB" id="A0A9D4NHK8"/>